<comment type="caution">
    <text evidence="2">The sequence shown here is derived from an EMBL/GenBank/DDBJ whole genome shotgun (WGS) entry which is preliminary data.</text>
</comment>
<sequence>YPSTSTRFLPKQGKSGARQKQPSRTPQRIPVVDWVVRQVFPCLECAQQPVENRGAFHRYGTEYTTVSDASSRRHTLTSV</sequence>
<evidence type="ECO:0000313" key="3">
    <source>
        <dbReference type="Proteomes" id="UP000747542"/>
    </source>
</evidence>
<keyword evidence="3" id="KW-1185">Reference proteome</keyword>
<evidence type="ECO:0000313" key="2">
    <source>
        <dbReference type="EMBL" id="KAG7164774.1"/>
    </source>
</evidence>
<proteinExistence type="predicted"/>
<feature type="non-terminal residue" evidence="2">
    <location>
        <position position="1"/>
    </location>
</feature>
<dbReference type="EMBL" id="JAHLQT010024959">
    <property type="protein sequence ID" value="KAG7164774.1"/>
    <property type="molecule type" value="Genomic_DNA"/>
</dbReference>
<gene>
    <name evidence="2" type="ORF">Hamer_G005193</name>
</gene>
<reference evidence="2" key="1">
    <citation type="journal article" date="2021" name="Sci. Adv.">
        <title>The American lobster genome reveals insights on longevity, neural, and immune adaptations.</title>
        <authorList>
            <person name="Polinski J.M."/>
            <person name="Zimin A.V."/>
            <person name="Clark K.F."/>
            <person name="Kohn A.B."/>
            <person name="Sadowski N."/>
            <person name="Timp W."/>
            <person name="Ptitsyn A."/>
            <person name="Khanna P."/>
            <person name="Romanova D.Y."/>
            <person name="Williams P."/>
            <person name="Greenwood S.J."/>
            <person name="Moroz L.L."/>
            <person name="Walt D.R."/>
            <person name="Bodnar A.G."/>
        </authorList>
    </citation>
    <scope>NUCLEOTIDE SEQUENCE</scope>
    <source>
        <strain evidence="2">GMGI-L3</strain>
    </source>
</reference>
<name>A0A8J5JZX2_HOMAM</name>
<accession>A0A8J5JZX2</accession>
<dbReference type="Proteomes" id="UP000747542">
    <property type="component" value="Unassembled WGS sequence"/>
</dbReference>
<keyword evidence="2" id="KW-0675">Receptor</keyword>
<evidence type="ECO:0000256" key="1">
    <source>
        <dbReference type="SAM" id="MobiDB-lite"/>
    </source>
</evidence>
<feature type="non-terminal residue" evidence="2">
    <location>
        <position position="79"/>
    </location>
</feature>
<organism evidence="2 3">
    <name type="scientific">Homarus americanus</name>
    <name type="common">American lobster</name>
    <dbReference type="NCBI Taxonomy" id="6706"/>
    <lineage>
        <taxon>Eukaryota</taxon>
        <taxon>Metazoa</taxon>
        <taxon>Ecdysozoa</taxon>
        <taxon>Arthropoda</taxon>
        <taxon>Crustacea</taxon>
        <taxon>Multicrustacea</taxon>
        <taxon>Malacostraca</taxon>
        <taxon>Eumalacostraca</taxon>
        <taxon>Eucarida</taxon>
        <taxon>Decapoda</taxon>
        <taxon>Pleocyemata</taxon>
        <taxon>Astacidea</taxon>
        <taxon>Nephropoidea</taxon>
        <taxon>Nephropidae</taxon>
        <taxon>Homarus</taxon>
    </lineage>
</organism>
<protein>
    <submittedName>
        <fullName evidence="2">Putative cardioacceleratory peptide receptor-like</fullName>
    </submittedName>
</protein>
<feature type="region of interest" description="Disordered" evidence="1">
    <location>
        <begin position="1"/>
        <end position="27"/>
    </location>
</feature>
<dbReference type="AlphaFoldDB" id="A0A8J5JZX2"/>